<keyword evidence="3" id="KW-1185">Reference proteome</keyword>
<proteinExistence type="predicted"/>
<feature type="chain" id="PRO_5047264478" description="Lipoprotein" evidence="1">
    <location>
        <begin position="23"/>
        <end position="103"/>
    </location>
</feature>
<evidence type="ECO:0000313" key="2">
    <source>
        <dbReference type="EMBL" id="MFC4853958.1"/>
    </source>
</evidence>
<evidence type="ECO:0000256" key="1">
    <source>
        <dbReference type="SAM" id="SignalP"/>
    </source>
</evidence>
<evidence type="ECO:0000313" key="3">
    <source>
        <dbReference type="Proteomes" id="UP001595859"/>
    </source>
</evidence>
<feature type="signal peptide" evidence="1">
    <location>
        <begin position="1"/>
        <end position="22"/>
    </location>
</feature>
<dbReference type="RefSeq" id="WP_378055921.1">
    <property type="nucleotide sequence ID" value="NZ_JBHSIS010000005.1"/>
</dbReference>
<gene>
    <name evidence="2" type="ORF">ACFPCV_10625</name>
</gene>
<dbReference type="PROSITE" id="PS51257">
    <property type="entry name" value="PROKAR_LIPOPROTEIN"/>
    <property type="match status" value="1"/>
</dbReference>
<accession>A0ABV9RX91</accession>
<sequence>MASRIGSTLVAAALAGSLVACSEDPSPGRDDIIARIQSDPRTADTPDATAACLADWYLNYATPEDIAAFVDGDPEARTPEEIAPDEQATSTLLGCLKGATEVE</sequence>
<organism evidence="2 3">
    <name type="scientific">Actinophytocola glycyrrhizae</name>
    <dbReference type="NCBI Taxonomy" id="2044873"/>
    <lineage>
        <taxon>Bacteria</taxon>
        <taxon>Bacillati</taxon>
        <taxon>Actinomycetota</taxon>
        <taxon>Actinomycetes</taxon>
        <taxon>Pseudonocardiales</taxon>
        <taxon>Pseudonocardiaceae</taxon>
    </lineage>
</organism>
<keyword evidence="1" id="KW-0732">Signal</keyword>
<dbReference type="Proteomes" id="UP001595859">
    <property type="component" value="Unassembled WGS sequence"/>
</dbReference>
<protein>
    <recommendedName>
        <fullName evidence="4">Lipoprotein</fullName>
    </recommendedName>
</protein>
<comment type="caution">
    <text evidence="2">The sequence shown here is derived from an EMBL/GenBank/DDBJ whole genome shotgun (WGS) entry which is preliminary data.</text>
</comment>
<evidence type="ECO:0008006" key="4">
    <source>
        <dbReference type="Google" id="ProtNLM"/>
    </source>
</evidence>
<dbReference type="EMBL" id="JBHSIS010000005">
    <property type="protein sequence ID" value="MFC4853958.1"/>
    <property type="molecule type" value="Genomic_DNA"/>
</dbReference>
<reference evidence="3" key="1">
    <citation type="journal article" date="2019" name="Int. J. Syst. Evol. Microbiol.">
        <title>The Global Catalogue of Microorganisms (GCM) 10K type strain sequencing project: providing services to taxonomists for standard genome sequencing and annotation.</title>
        <authorList>
            <consortium name="The Broad Institute Genomics Platform"/>
            <consortium name="The Broad Institute Genome Sequencing Center for Infectious Disease"/>
            <person name="Wu L."/>
            <person name="Ma J."/>
        </authorList>
    </citation>
    <scope>NUCLEOTIDE SEQUENCE [LARGE SCALE GENOMIC DNA]</scope>
    <source>
        <strain evidence="3">ZS-22-S1</strain>
    </source>
</reference>
<name>A0ABV9RX91_9PSEU</name>